<dbReference type="Gene3D" id="3.20.20.80">
    <property type="entry name" value="Glycosidases"/>
    <property type="match status" value="1"/>
</dbReference>
<dbReference type="Proteomes" id="UP000033615">
    <property type="component" value="Unassembled WGS sequence"/>
</dbReference>
<gene>
    <name evidence="2" type="ORF">VT50_0223985</name>
</gene>
<dbReference type="InterPro" id="IPR052750">
    <property type="entry name" value="GH18_Chitinase"/>
</dbReference>
<feature type="region of interest" description="Disordered" evidence="1">
    <location>
        <begin position="29"/>
        <end position="51"/>
    </location>
</feature>
<feature type="compositionally biased region" description="Polar residues" evidence="1">
    <location>
        <begin position="317"/>
        <end position="327"/>
    </location>
</feature>
<dbReference type="CDD" id="cd06543">
    <property type="entry name" value="GH18_PF-ChiA-like"/>
    <property type="match status" value="1"/>
</dbReference>
<dbReference type="InterPro" id="IPR017853">
    <property type="entry name" value="GH"/>
</dbReference>
<accession>A0A1V4D194</accession>
<evidence type="ECO:0000313" key="3">
    <source>
        <dbReference type="Proteomes" id="UP000033615"/>
    </source>
</evidence>
<keyword evidence="2" id="KW-0378">Hydrolase</keyword>
<evidence type="ECO:0000313" key="2">
    <source>
        <dbReference type="EMBL" id="OPF76063.1"/>
    </source>
</evidence>
<evidence type="ECO:0000256" key="1">
    <source>
        <dbReference type="SAM" id="MobiDB-lite"/>
    </source>
</evidence>
<keyword evidence="3" id="KW-1185">Reference proteome</keyword>
<dbReference type="AlphaFoldDB" id="A0A1V4D194"/>
<feature type="compositionally biased region" description="Low complexity" evidence="1">
    <location>
        <begin position="36"/>
        <end position="51"/>
    </location>
</feature>
<feature type="compositionally biased region" description="Low complexity" evidence="1">
    <location>
        <begin position="328"/>
        <end position="349"/>
    </location>
</feature>
<dbReference type="EMBL" id="LAKD02000063">
    <property type="protein sequence ID" value="OPF76063.1"/>
    <property type="molecule type" value="Genomic_DNA"/>
</dbReference>
<reference evidence="2" key="1">
    <citation type="submission" date="2016-12" db="EMBL/GenBank/DDBJ databases">
        <title>Genome sequence of Streptomyces antioxidans MUSC 164.</title>
        <authorList>
            <person name="Lee L.-H."/>
            <person name="Ser H.-L."/>
        </authorList>
    </citation>
    <scope>NUCLEOTIDE SEQUENCE [LARGE SCALE GENOMIC DNA]</scope>
    <source>
        <strain evidence="2">MUSC 164</strain>
    </source>
</reference>
<dbReference type="PANTHER" id="PTHR42976:SF1">
    <property type="entry name" value="GH18 DOMAIN-CONTAINING PROTEIN-RELATED"/>
    <property type="match status" value="1"/>
</dbReference>
<feature type="region of interest" description="Disordered" evidence="1">
    <location>
        <begin position="317"/>
        <end position="368"/>
    </location>
</feature>
<dbReference type="OrthoDB" id="99456at2"/>
<dbReference type="GO" id="GO:0016787">
    <property type="term" value="F:hydrolase activity"/>
    <property type="evidence" value="ECO:0007669"/>
    <property type="project" value="UniProtKB-KW"/>
</dbReference>
<dbReference type="SUPFAM" id="SSF51445">
    <property type="entry name" value="(Trans)glycosidases"/>
    <property type="match status" value="1"/>
</dbReference>
<dbReference type="RefSeq" id="WP_046085526.1">
    <property type="nucleotide sequence ID" value="NZ_LAKD02000063.1"/>
</dbReference>
<dbReference type="PANTHER" id="PTHR42976">
    <property type="entry name" value="BIFUNCTIONAL CHITINASE/LYSOZYME-RELATED"/>
    <property type="match status" value="1"/>
</dbReference>
<comment type="caution">
    <text evidence="2">The sequence shown here is derived from an EMBL/GenBank/DDBJ whole genome shotgun (WGS) entry which is preliminary data.</text>
</comment>
<organism evidence="2 3">
    <name type="scientific">Streptomyces antioxidans</name>
    <dbReference type="NCBI Taxonomy" id="1507734"/>
    <lineage>
        <taxon>Bacteria</taxon>
        <taxon>Bacillati</taxon>
        <taxon>Actinomycetota</taxon>
        <taxon>Actinomycetes</taxon>
        <taxon>Kitasatosporales</taxon>
        <taxon>Streptomycetaceae</taxon>
        <taxon>Streptomyces</taxon>
    </lineage>
</organism>
<name>A0A1V4D194_9ACTN</name>
<sequence length="368" mass="38258">MRASPRMSGIAVAGAVVCATIAVWAGHQKQSPEPHAAPSQPRASQPPAARPPAEFVPYVNAWSDPGYDMAAAAARGVKEFSLGFVVAGDGCTPVWDGGTSLEDEGPEARIEGVRRAGGDVRISFGGAEATELATVCADVPELASAYAEVIERYQAKRIDFDLEGETLADAEAATRRAQALALLQRTHEGLNISFTLPAMPDGLTPEGIAQLRAAKQEGAILSGVNIMAMNYSGDHTGDMGDYAVQAATAAQARIREVFGMSDAAAWKILTVTPMIGVNDVTGETFTLEDASGLARFAAEKGIGRLSMWSAERDQSCTPEMTQSATQSAAPDAPATGAAAPEPNANVVPNTRCSGITQRPGAFEAALRG</sequence>
<proteinExistence type="predicted"/>
<protein>
    <submittedName>
        <fullName evidence="2">Glycosyl hydrolase</fullName>
    </submittedName>
</protein>